<accession>A0A8J2HQF2</accession>
<name>A0A8J2HQF2_9PLEO</name>
<dbReference type="Pfam" id="PF13967">
    <property type="entry name" value="RSN1_TM"/>
    <property type="match status" value="1"/>
</dbReference>
<protein>
    <recommendedName>
        <fullName evidence="13">DUF221-domain-containing protein</fullName>
    </recommendedName>
</protein>
<dbReference type="InterPro" id="IPR032880">
    <property type="entry name" value="CSC1/OSCA1-like_N"/>
</dbReference>
<feature type="transmembrane region" description="Helical" evidence="7">
    <location>
        <begin position="510"/>
        <end position="531"/>
    </location>
</feature>
<gene>
    <name evidence="11" type="ORF">ALTATR162_LOCUS121</name>
</gene>
<dbReference type="PANTHER" id="PTHR13018">
    <property type="entry name" value="PROBABLE MEMBRANE PROTEIN DUF221-RELATED"/>
    <property type="match status" value="1"/>
</dbReference>
<keyword evidence="4 7" id="KW-0812">Transmembrane</keyword>
<evidence type="ECO:0000256" key="7">
    <source>
        <dbReference type="SAM" id="Phobius"/>
    </source>
</evidence>
<feature type="transmembrane region" description="Helical" evidence="7">
    <location>
        <begin position="145"/>
        <end position="164"/>
    </location>
</feature>
<dbReference type="InterPro" id="IPR027815">
    <property type="entry name" value="CSC1/OSCA1-like_cyt"/>
</dbReference>
<feature type="transmembrane region" description="Helical" evidence="7">
    <location>
        <begin position="579"/>
        <end position="603"/>
    </location>
</feature>
<dbReference type="Pfam" id="PF14703">
    <property type="entry name" value="PHM7_cyt"/>
    <property type="match status" value="1"/>
</dbReference>
<evidence type="ECO:0000313" key="11">
    <source>
        <dbReference type="EMBL" id="CAG5137485.1"/>
    </source>
</evidence>
<dbReference type="Pfam" id="PF02714">
    <property type="entry name" value="RSN1_7TM"/>
    <property type="match status" value="1"/>
</dbReference>
<comment type="subcellular location">
    <subcellularLocation>
        <location evidence="1">Membrane</location>
        <topology evidence="1">Multi-pass membrane protein</topology>
    </subcellularLocation>
</comment>
<evidence type="ECO:0000259" key="9">
    <source>
        <dbReference type="Pfam" id="PF13967"/>
    </source>
</evidence>
<organism evidence="11 12">
    <name type="scientific">Alternaria atra</name>
    <dbReference type="NCBI Taxonomy" id="119953"/>
    <lineage>
        <taxon>Eukaryota</taxon>
        <taxon>Fungi</taxon>
        <taxon>Dikarya</taxon>
        <taxon>Ascomycota</taxon>
        <taxon>Pezizomycotina</taxon>
        <taxon>Dothideomycetes</taxon>
        <taxon>Pleosporomycetidae</taxon>
        <taxon>Pleosporales</taxon>
        <taxon>Pleosporineae</taxon>
        <taxon>Pleosporaceae</taxon>
        <taxon>Alternaria</taxon>
        <taxon>Alternaria sect. Ulocladioides</taxon>
    </lineage>
</organism>
<feature type="transmembrane region" description="Helical" evidence="7">
    <location>
        <begin position="20"/>
        <end position="44"/>
    </location>
</feature>
<evidence type="ECO:0000259" key="8">
    <source>
        <dbReference type="Pfam" id="PF02714"/>
    </source>
</evidence>
<feature type="transmembrane region" description="Helical" evidence="7">
    <location>
        <begin position="469"/>
        <end position="490"/>
    </location>
</feature>
<dbReference type="GeneID" id="67012445"/>
<comment type="caution">
    <text evidence="11">The sequence shown here is derived from an EMBL/GenBank/DDBJ whole genome shotgun (WGS) entry which is preliminary data.</text>
</comment>
<dbReference type="OrthoDB" id="1076608at2759"/>
<dbReference type="RefSeq" id="XP_043163649.1">
    <property type="nucleotide sequence ID" value="XM_043307714.1"/>
</dbReference>
<feature type="domain" description="CSC1/OSCA1-like cytosolic" evidence="10">
    <location>
        <begin position="183"/>
        <end position="362"/>
    </location>
</feature>
<evidence type="ECO:0000313" key="12">
    <source>
        <dbReference type="Proteomes" id="UP000676310"/>
    </source>
</evidence>
<evidence type="ECO:0000256" key="4">
    <source>
        <dbReference type="ARBA" id="ARBA00022692"/>
    </source>
</evidence>
<evidence type="ECO:0000256" key="3">
    <source>
        <dbReference type="ARBA" id="ARBA00022448"/>
    </source>
</evidence>
<keyword evidence="3" id="KW-0813">Transport</keyword>
<dbReference type="AlphaFoldDB" id="A0A8J2HQF2"/>
<dbReference type="GO" id="GO:0005886">
    <property type="term" value="C:plasma membrane"/>
    <property type="evidence" value="ECO:0007669"/>
    <property type="project" value="TreeGrafter"/>
</dbReference>
<comment type="similarity">
    <text evidence="2">Belongs to the CSC1 (TC 1.A.17) family.</text>
</comment>
<evidence type="ECO:0000256" key="5">
    <source>
        <dbReference type="ARBA" id="ARBA00022989"/>
    </source>
</evidence>
<feature type="transmembrane region" description="Helical" evidence="7">
    <location>
        <begin position="379"/>
        <end position="404"/>
    </location>
</feature>
<keyword evidence="12" id="KW-1185">Reference proteome</keyword>
<evidence type="ECO:0000259" key="10">
    <source>
        <dbReference type="Pfam" id="PF14703"/>
    </source>
</evidence>
<evidence type="ECO:0000256" key="1">
    <source>
        <dbReference type="ARBA" id="ARBA00004141"/>
    </source>
</evidence>
<keyword evidence="6 7" id="KW-0472">Membrane</keyword>
<evidence type="ECO:0000256" key="6">
    <source>
        <dbReference type="ARBA" id="ARBA00023136"/>
    </source>
</evidence>
<dbReference type="InterPro" id="IPR003864">
    <property type="entry name" value="CSC1/OSCA1-like_7TM"/>
</dbReference>
<feature type="transmembrane region" description="Helical" evidence="7">
    <location>
        <begin position="424"/>
        <end position="449"/>
    </location>
</feature>
<feature type="transmembrane region" description="Helical" evidence="7">
    <location>
        <begin position="96"/>
        <end position="116"/>
    </location>
</feature>
<feature type="transmembrane region" description="Helical" evidence="7">
    <location>
        <begin position="654"/>
        <end position="674"/>
    </location>
</feature>
<feature type="domain" description="CSC1/OSCA1-like 7TM region" evidence="8">
    <location>
        <begin position="373"/>
        <end position="642"/>
    </location>
</feature>
<feature type="transmembrane region" description="Helical" evidence="7">
    <location>
        <begin position="623"/>
        <end position="645"/>
    </location>
</feature>
<feature type="domain" description="CSC1/OSCA1-like N-terminal transmembrane" evidence="9">
    <location>
        <begin position="22"/>
        <end position="166"/>
    </location>
</feature>
<dbReference type="InterPro" id="IPR045122">
    <property type="entry name" value="Csc1-like"/>
</dbReference>
<evidence type="ECO:0000256" key="2">
    <source>
        <dbReference type="ARBA" id="ARBA00007779"/>
    </source>
</evidence>
<dbReference type="GO" id="GO:0005227">
    <property type="term" value="F:calcium-activated cation channel activity"/>
    <property type="evidence" value="ECO:0007669"/>
    <property type="project" value="InterPro"/>
</dbReference>
<keyword evidence="5 7" id="KW-1133">Transmembrane helix</keyword>
<reference evidence="11" key="1">
    <citation type="submission" date="2021-05" db="EMBL/GenBank/DDBJ databases">
        <authorList>
            <person name="Stam R."/>
        </authorList>
    </citation>
    <scope>NUCLEOTIDE SEQUENCE</scope>
    <source>
        <strain evidence="11">CS162</strain>
    </source>
</reference>
<dbReference type="Proteomes" id="UP000676310">
    <property type="component" value="Unassembled WGS sequence"/>
</dbReference>
<dbReference type="EMBL" id="CAJRGZ010000010">
    <property type="protein sequence ID" value="CAG5137485.1"/>
    <property type="molecule type" value="Genomic_DNA"/>
</dbReference>
<evidence type="ECO:0008006" key="13">
    <source>
        <dbReference type="Google" id="ProtNLM"/>
    </source>
</evidence>
<dbReference type="PANTHER" id="PTHR13018:SF20">
    <property type="entry name" value="SPORULATION-SPECIFIC PROTEIN 75"/>
    <property type="match status" value="1"/>
</dbReference>
<sequence length="1119" mass="124148">MEEAFGKSFAKAQQLYGVSLSSFIASVSLSAVMFAIEVLVFLAIRKRFPDLYSTVPDHLDSTSTTWRGYIATNLLRFERCHEHLDRYFFRRYLRSLLLIFAPASLLITPILVPLNYTHGKMAVRGVSGLDALGWSNVGLDQADRYWVHLVLALLFTAYVCWVIWSELGFYVAARRQAPSATLRTVLFDSIPDDWMSEKILTSQLQIFPGQITAVSFNRDYSTVSRLAARRERLAAALEAAETANLRKAFRAGVQKRARRSSTTKTRRSLDCQSRRLLNLLAWLAFEKVDTALLCREELRATGETMDFYRKTRSEFPPLRSAFVTFANPLAAHIACQTVIHTSAGYMTPRTMPLSVDDVVWSNTDITWRDRTLRTVFSNALILITAIACVVPVALAGLLSQIIYITQAVSWLSWISELPESLLGLLQGVLPPVLVAVLMKGFVCVAEYLVRKQGICSKSQIDLKIQDYYFCFLFVQVTLVVSLAAGLTAIANEIAQGASLAATLAKNLPKASNYFLSYLLLQALSVSAGSLLRTDRLLGKFVLGPMFDKSVTQMVMRRRGPDLQWGTFVPVFTNLSCIRLLYAIISPIILPFQVLAIGLFWVIYSHSRVLLTEHDHGGLFYPKALKHLLAGLYLMQVCLAALFFLVRDSQGSARCIGQACVMVLATGLTAIYHRLLCRAFNPLLSFSPTALKDALARDTLAKDTPAKDVTPSPVFLHEALTSTPVVRIPSDDHGLGSARALQLREELKGVTVSDTDAVVTGSAIRSSDLGMIPYQNGDVEVRIQHARFLVSASVMSQLSPEFHRLFTTRHGLLRESIELPDEDPVAFHLVCQSAHGSFIPQAHISLETLVNMAEAIRRYKIPATSRVHNTVAFSFIVQTLRLETLSTVMLVMLFRVARVLGSAKYEQLIRDVFLLHPLQLEALPTKQTAGGWNAECALLLANLMLRGAACRAEVASTLLSPPGSDETLHLQEKSDVAVWILKDSPSLQEIEARLRSMRSAVDLQREQLLDASGAIKEATADIHRYVRTTIEDTRERVDDGADDVVKLDVCHGVKRLEIQVAEDGQMSENSVDVDDLDLERVSSSSTAFEDIEAYSEPVETLLGDYLDIEDDVSVASAKTV</sequence>
<proteinExistence type="inferred from homology"/>